<evidence type="ECO:0008006" key="5">
    <source>
        <dbReference type="Google" id="ProtNLM"/>
    </source>
</evidence>
<gene>
    <name evidence="1" type="ORF">Maut_02790</name>
    <name evidence="2" type="ORF">MTAT_22970</name>
</gene>
<name>A0AAC9HL21_NEOTH</name>
<accession>A0AAC9HL21</accession>
<reference evidence="1 3" key="1">
    <citation type="submission" date="2016-08" db="EMBL/GenBank/DDBJ databases">
        <title>Moorella thermoacetica DSM 103132.</title>
        <authorList>
            <person name="Jendresen C.B."/>
            <person name="Redl S.M."/>
            <person name="Jensen T.O."/>
            <person name="Nielsen A.T."/>
        </authorList>
    </citation>
    <scope>NUCLEOTIDE SEQUENCE [LARGE SCALE GENOMIC DNA]</scope>
    <source>
        <strain evidence="1 3">DSM 103132</strain>
    </source>
</reference>
<dbReference type="Proteomes" id="UP000094598">
    <property type="component" value="Chromosome"/>
</dbReference>
<evidence type="ECO:0000313" key="3">
    <source>
        <dbReference type="Proteomes" id="UP000094598"/>
    </source>
</evidence>
<reference evidence="2 4" key="2">
    <citation type="submission" date="2019-05" db="EMBL/GenBank/DDBJ databases">
        <title>Genome sequence of Moorella thermoacetica ATCC 33924.</title>
        <authorList>
            <person name="Poehlein A."/>
            <person name="Bengelsdorf F.R."/>
            <person name="Duerre P."/>
            <person name="Daniel R."/>
        </authorList>
    </citation>
    <scope>NUCLEOTIDE SEQUENCE [LARGE SCALE GENOMIC DNA]</scope>
    <source>
        <strain evidence="2 4">ATCC 33924</strain>
    </source>
</reference>
<proteinExistence type="predicted"/>
<dbReference type="NCBIfam" id="NF033450">
    <property type="entry name" value="BREX_PglZ_1_B"/>
    <property type="match status" value="1"/>
</dbReference>
<organism evidence="1 3">
    <name type="scientific">Neomoorella thermoacetica</name>
    <name type="common">Clostridium thermoaceticum</name>
    <dbReference type="NCBI Taxonomy" id="1525"/>
    <lineage>
        <taxon>Bacteria</taxon>
        <taxon>Bacillati</taxon>
        <taxon>Bacillota</taxon>
        <taxon>Clostridia</taxon>
        <taxon>Neomoorellales</taxon>
        <taxon>Neomoorellaceae</taxon>
        <taxon>Neomoorella</taxon>
    </lineage>
</organism>
<dbReference type="EMBL" id="CP017019">
    <property type="protein sequence ID" value="AOQ25206.1"/>
    <property type="molecule type" value="Genomic_DNA"/>
</dbReference>
<dbReference type="Proteomes" id="UP000322283">
    <property type="component" value="Unassembled WGS sequence"/>
</dbReference>
<evidence type="ECO:0000313" key="1">
    <source>
        <dbReference type="EMBL" id="AOQ25206.1"/>
    </source>
</evidence>
<dbReference type="EMBL" id="VCDX01000008">
    <property type="protein sequence ID" value="TYL11859.1"/>
    <property type="molecule type" value="Genomic_DNA"/>
</dbReference>
<keyword evidence="4" id="KW-1185">Reference proteome</keyword>
<dbReference type="RefSeq" id="WP_069591142.1">
    <property type="nucleotide sequence ID" value="NZ_CP017019.1"/>
</dbReference>
<protein>
    <recommendedName>
        <fullName evidence="5">BREX-1 system phosphatase PglZ type B</fullName>
    </recommendedName>
</protein>
<evidence type="ECO:0000313" key="4">
    <source>
        <dbReference type="Proteomes" id="UP000322283"/>
    </source>
</evidence>
<sequence length="784" mass="87231">MSSRTSEMLANTLLEAVRDSLLRAGRYDSATIVPPAAILWTDADGQWQPLVSQLRPLMPELLTLGDYNPEEKTGPAIWLRCVIERMLPDVELPDKAIPIIYLPNVSRQVLRAGEECPESLKPLVELQYRGTVWTQRNGKDWTVEAFLVSEDGLGLDVAKDKQTRQAMLRALPQLATAPVARLRGKRLEAEDFDRLMVADTQRDLLSWLSDPARTREKWGEEKWMAFCSRCKVEYEIDPDRDGEIAVAEKMGLQDNEAWQGLWRRYAEAPALYPGIPAILRRAKPSRLFVNREPWPDENEAEEEALRQSLLELEKLSSPDARQKIEELEKEHGERREWIWAQLGQSPLAGALKHLVTLARKTARGLGGDMPRAMAELYIEGGYLADDAVLQATGSVKSLEDAQAIQAAVHSIYLPWLEDVARHFQDLIKTFPLPNADDKDRTLIAANPGQCLLFIDGLRFDIARRLVAMAEARQLRVNINWRWAGLPTVTATAKPAASPIAGKLSGHLPGEYFIPEIAGANLPLTPDRFRKLLAEAGYQVFNSPETGHPGEPGARGWTEFCEFDRLGHTLQSRLAARIDEQLELVLDRIQGLLEAGWQQVRVVTDHGWLLVPGGLPAMKLPKYLTESRWTRCAAIRPGAHVDVPTAGWYWNAYQHIAFAPGVYCFINGNEYAHGGVSLQECLLPDLTFNSSGLTPVTVSIREIQWYGMRCRVAVDTSSSEVMADLRTKPNDPHSSITTPKPIDSGGRVGLLVADDALEGTTVSLVLLDLSGRVLAKQATTVGGDE</sequence>
<evidence type="ECO:0000313" key="2">
    <source>
        <dbReference type="EMBL" id="TYL11859.1"/>
    </source>
</evidence>
<dbReference type="AlphaFoldDB" id="A0AAC9HL21"/>